<dbReference type="EC" id="2.1.1.297" evidence="1"/>
<dbReference type="GO" id="GO:0003676">
    <property type="term" value="F:nucleic acid binding"/>
    <property type="evidence" value="ECO:0007669"/>
    <property type="project" value="InterPro"/>
</dbReference>
<dbReference type="OrthoDB" id="9800643at2"/>
<dbReference type="InterPro" id="IPR019874">
    <property type="entry name" value="RF_methyltr_PrmC"/>
</dbReference>
<dbReference type="RefSeq" id="WP_069117466.1">
    <property type="nucleotide sequence ID" value="NZ_CP017015.1"/>
</dbReference>
<dbReference type="PANTHER" id="PTHR18895">
    <property type="entry name" value="HEMK METHYLTRANSFERASE"/>
    <property type="match status" value="1"/>
</dbReference>
<accession>A0A1B3SM87</accession>
<dbReference type="PATRIC" id="fig|216938.3.peg.1120"/>
<evidence type="ECO:0000313" key="7">
    <source>
        <dbReference type="EMBL" id="AOG61048.1"/>
    </source>
</evidence>
<dbReference type="InterPro" id="IPR029063">
    <property type="entry name" value="SAM-dependent_MTases_sf"/>
</dbReference>
<gene>
    <name evidence="7" type="primary">hemK</name>
    <name evidence="7" type="ORF">SHELI_v1c11010</name>
</gene>
<dbReference type="KEGG" id="shj:SHELI_v1c11010"/>
<name>A0A1B3SM87_9MOLU</name>
<evidence type="ECO:0000256" key="3">
    <source>
        <dbReference type="ARBA" id="ARBA00022679"/>
    </source>
</evidence>
<proteinExistence type="predicted"/>
<dbReference type="AlphaFoldDB" id="A0A1B3SM87"/>
<organism evidence="7 8">
    <name type="scientific">Spiroplasma helicoides</name>
    <dbReference type="NCBI Taxonomy" id="216938"/>
    <lineage>
        <taxon>Bacteria</taxon>
        <taxon>Bacillati</taxon>
        <taxon>Mycoplasmatota</taxon>
        <taxon>Mollicutes</taxon>
        <taxon>Entomoplasmatales</taxon>
        <taxon>Spiroplasmataceae</taxon>
        <taxon>Spiroplasma</taxon>
    </lineage>
</organism>
<keyword evidence="4" id="KW-0949">S-adenosyl-L-methionine</keyword>
<evidence type="ECO:0000259" key="6">
    <source>
        <dbReference type="Pfam" id="PF05175"/>
    </source>
</evidence>
<evidence type="ECO:0000256" key="4">
    <source>
        <dbReference type="ARBA" id="ARBA00022691"/>
    </source>
</evidence>
<dbReference type="Gene3D" id="1.10.8.10">
    <property type="entry name" value="DNA helicase RuvA subunit, C-terminal domain"/>
    <property type="match status" value="1"/>
</dbReference>
<dbReference type="GO" id="GO:0032259">
    <property type="term" value="P:methylation"/>
    <property type="evidence" value="ECO:0007669"/>
    <property type="project" value="UniProtKB-KW"/>
</dbReference>
<evidence type="ECO:0000313" key="8">
    <source>
        <dbReference type="Proteomes" id="UP000094378"/>
    </source>
</evidence>
<dbReference type="CDD" id="cd02440">
    <property type="entry name" value="AdoMet_MTases"/>
    <property type="match status" value="1"/>
</dbReference>
<dbReference type="EMBL" id="CP017015">
    <property type="protein sequence ID" value="AOG61048.1"/>
    <property type="molecule type" value="Genomic_DNA"/>
</dbReference>
<dbReference type="InterPro" id="IPR004556">
    <property type="entry name" value="HemK-like"/>
</dbReference>
<sequence>MNAHKLYLKYYEVFDKTSFREILIYIKKNSDFNSFGQINLNESELDSFFIILKKFQNHIPLAYILGYKFFYKNEFIVNKNVLIPRFESELLIEETLKYEIKNKKVIDICCGSGCIGISLKLAEPSIKLFLTDISSKALEVTKQNLEKFDIKADVYLGDFLEPIFDKKVVPDFILINPPYIAYDDNNVDIKTLKYEPKKALFTEENGLKFYKLLEQNIVKLYKLNPKIVIICEFGYEQKQAIESIFKHLSVKYNVEFKKDYFNNWRYFVINSKELHEK</sequence>
<dbReference type="SUPFAM" id="SSF53335">
    <property type="entry name" value="S-adenosyl-L-methionine-dependent methyltransferases"/>
    <property type="match status" value="1"/>
</dbReference>
<dbReference type="STRING" id="216938.SHELI_v1c11010"/>
<keyword evidence="8" id="KW-1185">Reference proteome</keyword>
<dbReference type="InterPro" id="IPR050320">
    <property type="entry name" value="N5-glutamine_MTase"/>
</dbReference>
<dbReference type="GO" id="GO:0102559">
    <property type="term" value="F:peptide chain release factor N(5)-glutamine methyltransferase activity"/>
    <property type="evidence" value="ECO:0007669"/>
    <property type="project" value="UniProtKB-EC"/>
</dbReference>
<feature type="domain" description="Methyltransferase small" evidence="6">
    <location>
        <begin position="88"/>
        <end position="188"/>
    </location>
</feature>
<dbReference type="Gene3D" id="3.40.50.150">
    <property type="entry name" value="Vaccinia Virus protein VP39"/>
    <property type="match status" value="1"/>
</dbReference>
<evidence type="ECO:0000256" key="5">
    <source>
        <dbReference type="ARBA" id="ARBA00048391"/>
    </source>
</evidence>
<comment type="catalytic activity">
    <reaction evidence="5">
        <text>L-glutaminyl-[peptide chain release factor] + S-adenosyl-L-methionine = N(5)-methyl-L-glutaminyl-[peptide chain release factor] + S-adenosyl-L-homocysteine + H(+)</text>
        <dbReference type="Rhea" id="RHEA:42896"/>
        <dbReference type="Rhea" id="RHEA-COMP:10271"/>
        <dbReference type="Rhea" id="RHEA-COMP:10272"/>
        <dbReference type="ChEBI" id="CHEBI:15378"/>
        <dbReference type="ChEBI" id="CHEBI:30011"/>
        <dbReference type="ChEBI" id="CHEBI:57856"/>
        <dbReference type="ChEBI" id="CHEBI:59789"/>
        <dbReference type="ChEBI" id="CHEBI:61891"/>
        <dbReference type="EC" id="2.1.1.297"/>
    </reaction>
</comment>
<keyword evidence="3 7" id="KW-0808">Transferase</keyword>
<dbReference type="NCBIfam" id="TIGR00536">
    <property type="entry name" value="hemK_fam"/>
    <property type="match status" value="1"/>
</dbReference>
<evidence type="ECO:0000256" key="1">
    <source>
        <dbReference type="ARBA" id="ARBA00012771"/>
    </source>
</evidence>
<dbReference type="Pfam" id="PF05175">
    <property type="entry name" value="MTS"/>
    <property type="match status" value="1"/>
</dbReference>
<dbReference type="InterPro" id="IPR007848">
    <property type="entry name" value="Small_mtfrase_dom"/>
</dbReference>
<keyword evidence="2 7" id="KW-0489">Methyltransferase</keyword>
<dbReference type="PROSITE" id="PS00092">
    <property type="entry name" value="N6_MTASE"/>
    <property type="match status" value="1"/>
</dbReference>
<dbReference type="Proteomes" id="UP000094378">
    <property type="component" value="Chromosome"/>
</dbReference>
<evidence type="ECO:0000256" key="2">
    <source>
        <dbReference type="ARBA" id="ARBA00022603"/>
    </source>
</evidence>
<dbReference type="InterPro" id="IPR002052">
    <property type="entry name" value="DNA_methylase_N6_adenine_CS"/>
</dbReference>
<dbReference type="NCBIfam" id="TIGR03534">
    <property type="entry name" value="RF_mod_PrmC"/>
    <property type="match status" value="1"/>
</dbReference>
<reference evidence="7 8" key="1">
    <citation type="submission" date="2016-08" db="EMBL/GenBank/DDBJ databases">
        <title>Complete genome sequence of Spiroplasma helicoides TABS-2 (DSM 22551).</title>
        <authorList>
            <person name="Shen W.-Y."/>
            <person name="Lo W.-S."/>
            <person name="Lai Y.-C."/>
            <person name="Kuo C.-H."/>
        </authorList>
    </citation>
    <scope>NUCLEOTIDE SEQUENCE [LARGE SCALE GENOMIC DNA]</scope>
    <source>
        <strain evidence="7 8">TABS-2</strain>
    </source>
</reference>
<dbReference type="PANTHER" id="PTHR18895:SF74">
    <property type="entry name" value="MTRF1L RELEASE FACTOR GLUTAMINE METHYLTRANSFERASE"/>
    <property type="match status" value="1"/>
</dbReference>
<protein>
    <recommendedName>
        <fullName evidence="1">peptide chain release factor N(5)-glutamine methyltransferase</fullName>
        <ecNumber evidence="1">2.1.1.297</ecNumber>
    </recommendedName>
</protein>